<keyword evidence="5" id="KW-0999">Mitochondrion inner membrane</keyword>
<protein>
    <recommendedName>
        <fullName evidence="5">SURF1-like protein</fullName>
    </recommendedName>
</protein>
<proteinExistence type="inferred from homology"/>
<dbReference type="OrthoDB" id="10040024at2759"/>
<comment type="subcellular location">
    <subcellularLocation>
        <location evidence="1">Membrane</location>
    </subcellularLocation>
    <subcellularLocation>
        <location evidence="5">Mitochondrion inner membrane</location>
        <topology evidence="5">Multi-pass membrane protein</topology>
    </subcellularLocation>
</comment>
<keyword evidence="2 5" id="KW-0812">Transmembrane</keyword>
<dbReference type="Proteomes" id="UP000631181">
    <property type="component" value="Unassembled WGS sequence"/>
</dbReference>
<evidence type="ECO:0000256" key="2">
    <source>
        <dbReference type="ARBA" id="ARBA00022692"/>
    </source>
</evidence>
<evidence type="ECO:0000313" key="6">
    <source>
        <dbReference type="EMBL" id="KAF7717281.1"/>
    </source>
</evidence>
<comment type="caution">
    <text evidence="6">The sequence shown here is derived from an EMBL/GenBank/DDBJ whole genome shotgun (WGS) entry which is preliminary data.</text>
</comment>
<reference evidence="6" key="1">
    <citation type="journal article" date="2020" name="Front. Microbiol.">
        <title>Gene regulatory networks of Penicillium echinulatum 2HH and Penicillium oxalicum 114-2 inferred by a computational biology approach.</title>
        <authorList>
            <person name="Lenz A.R."/>
            <person name="Galan-Vasquez E."/>
            <person name="Balbinot E."/>
            <person name="De Abreu F.P."/>
            <person name="De Oliveira N.S."/>
            <person name="Da Rosa L.O."/>
            <person name="De Avila E Silva S."/>
            <person name="Camassola M."/>
            <person name="Dillon A.J.P."/>
            <person name="Perez-Rueda E."/>
        </authorList>
    </citation>
    <scope>NUCLEOTIDE SEQUENCE</scope>
    <source>
        <strain evidence="6">S1M29</strain>
    </source>
</reference>
<dbReference type="Pfam" id="PF02104">
    <property type="entry name" value="SURF1"/>
    <property type="match status" value="1"/>
</dbReference>
<dbReference type="GO" id="GO:0005743">
    <property type="term" value="C:mitochondrial inner membrane"/>
    <property type="evidence" value="ECO:0007669"/>
    <property type="project" value="UniProtKB-SubCell"/>
</dbReference>
<dbReference type="InterPro" id="IPR002994">
    <property type="entry name" value="Surf1/Shy1"/>
</dbReference>
<dbReference type="CDD" id="cd06662">
    <property type="entry name" value="SURF1"/>
    <property type="match status" value="1"/>
</dbReference>
<sequence length="320" mass="36806">MRPLFSVVQRSTAGVWSLPTRGFQTSTLPWKADSICSKCRLQQSRQFSKSRPLTDSLLNVDHPARLVRVNRKHGPGLIILALIPIIAFGLGTWQVQRLDRKTKMIAKFEDRLIKPPLPLPPRVDPDAISDFDYRRVLATGRYRHDQEMLVGPRMNDGEDGFQVVTPLERGDGQSTILINRGWISRKLMNQKDRPEGLPQGEVTVEGLLREPWKKNMFTPVNKPEEGKFYFPDIQQMAELTGSQPVWIEETMVPELVEIYNRIAKGQPVGRAAEVNLRNNHAQYIFTWYGLSLATSIMLWMVVRKKPNDALRRVRQNRNWS</sequence>
<keyword evidence="5" id="KW-0496">Mitochondrion</keyword>
<keyword evidence="4 5" id="KW-0472">Membrane</keyword>
<dbReference type="InterPro" id="IPR045214">
    <property type="entry name" value="Surf1/Surf4"/>
</dbReference>
<evidence type="ECO:0000256" key="4">
    <source>
        <dbReference type="ARBA" id="ARBA00023136"/>
    </source>
</evidence>
<dbReference type="PANTHER" id="PTHR23427:SF2">
    <property type="entry name" value="SURFEIT LOCUS PROTEIN 1"/>
    <property type="match status" value="1"/>
</dbReference>
<comment type="function">
    <text evidence="5">Probably involved in the biogenesis of the COX complex.</text>
</comment>
<feature type="transmembrane region" description="Helical" evidence="5">
    <location>
        <begin position="75"/>
        <end position="95"/>
    </location>
</feature>
<dbReference type="AlphaFoldDB" id="A0A8J8W3B6"/>
<dbReference type="GO" id="GO:0033617">
    <property type="term" value="P:mitochondrial respiratory chain complex IV assembly"/>
    <property type="evidence" value="ECO:0007669"/>
    <property type="project" value="TreeGrafter"/>
</dbReference>
<gene>
    <name evidence="6" type="ORF">PECM_004455</name>
</gene>
<feature type="transmembrane region" description="Helical" evidence="5">
    <location>
        <begin position="283"/>
        <end position="302"/>
    </location>
</feature>
<evidence type="ECO:0000313" key="7">
    <source>
        <dbReference type="Proteomes" id="UP000631181"/>
    </source>
</evidence>
<comment type="similarity">
    <text evidence="5">Belongs to the SURF1 family.</text>
</comment>
<accession>A0A8J8W3B6</accession>
<keyword evidence="3 5" id="KW-1133">Transmembrane helix</keyword>
<keyword evidence="7" id="KW-1185">Reference proteome</keyword>
<evidence type="ECO:0000256" key="3">
    <source>
        <dbReference type="ARBA" id="ARBA00022989"/>
    </source>
</evidence>
<dbReference type="PANTHER" id="PTHR23427">
    <property type="entry name" value="SURFEIT LOCUS PROTEIN"/>
    <property type="match status" value="1"/>
</dbReference>
<dbReference type="PROSITE" id="PS50895">
    <property type="entry name" value="SURF1"/>
    <property type="match status" value="1"/>
</dbReference>
<evidence type="ECO:0000256" key="5">
    <source>
        <dbReference type="RuleBase" id="RU363076"/>
    </source>
</evidence>
<organism evidence="6 7">
    <name type="scientific">Penicillium ucsense</name>
    <dbReference type="NCBI Taxonomy" id="2839758"/>
    <lineage>
        <taxon>Eukaryota</taxon>
        <taxon>Fungi</taxon>
        <taxon>Dikarya</taxon>
        <taxon>Ascomycota</taxon>
        <taxon>Pezizomycotina</taxon>
        <taxon>Eurotiomycetes</taxon>
        <taxon>Eurotiomycetidae</taxon>
        <taxon>Eurotiales</taxon>
        <taxon>Aspergillaceae</taxon>
        <taxon>Penicillium</taxon>
    </lineage>
</organism>
<evidence type="ECO:0000256" key="1">
    <source>
        <dbReference type="ARBA" id="ARBA00004370"/>
    </source>
</evidence>
<dbReference type="EMBL" id="WIWV01000029">
    <property type="protein sequence ID" value="KAF7717281.1"/>
    <property type="molecule type" value="Genomic_DNA"/>
</dbReference>
<name>A0A8J8W3B6_9EURO</name>